<feature type="region of interest" description="Disordered" evidence="1">
    <location>
        <begin position="1"/>
        <end position="55"/>
    </location>
</feature>
<feature type="compositionally biased region" description="Low complexity" evidence="1">
    <location>
        <begin position="121"/>
        <end position="131"/>
    </location>
</feature>
<evidence type="ECO:0000313" key="3">
    <source>
        <dbReference type="Proteomes" id="UP000749646"/>
    </source>
</evidence>
<dbReference type="Proteomes" id="UP000749646">
    <property type="component" value="Unassembled WGS sequence"/>
</dbReference>
<evidence type="ECO:0000256" key="1">
    <source>
        <dbReference type="SAM" id="MobiDB-lite"/>
    </source>
</evidence>
<gene>
    <name evidence="2" type="ORF">BGZ65_001658</name>
</gene>
<feature type="region of interest" description="Disordered" evidence="1">
    <location>
        <begin position="110"/>
        <end position="131"/>
    </location>
</feature>
<reference evidence="2" key="1">
    <citation type="journal article" date="2020" name="Fungal Divers.">
        <title>Resolving the Mortierellaceae phylogeny through synthesis of multi-gene phylogenetics and phylogenomics.</title>
        <authorList>
            <person name="Vandepol N."/>
            <person name="Liber J."/>
            <person name="Desiro A."/>
            <person name="Na H."/>
            <person name="Kennedy M."/>
            <person name="Barry K."/>
            <person name="Grigoriev I.V."/>
            <person name="Miller A.N."/>
            <person name="O'Donnell K."/>
            <person name="Stajich J.E."/>
            <person name="Bonito G."/>
        </authorList>
    </citation>
    <scope>NUCLEOTIDE SEQUENCE</scope>
    <source>
        <strain evidence="2">MES-2147</strain>
    </source>
</reference>
<accession>A0A9P6SND4</accession>
<evidence type="ECO:0000313" key="2">
    <source>
        <dbReference type="EMBL" id="KAF9983570.1"/>
    </source>
</evidence>
<keyword evidence="3" id="KW-1185">Reference proteome</keyword>
<dbReference type="AlphaFoldDB" id="A0A9P6SND4"/>
<protein>
    <submittedName>
        <fullName evidence="2">Uncharacterized protein</fullName>
    </submittedName>
</protein>
<organism evidence="2 3">
    <name type="scientific">Modicella reniformis</name>
    <dbReference type="NCBI Taxonomy" id="1440133"/>
    <lineage>
        <taxon>Eukaryota</taxon>
        <taxon>Fungi</taxon>
        <taxon>Fungi incertae sedis</taxon>
        <taxon>Mucoromycota</taxon>
        <taxon>Mortierellomycotina</taxon>
        <taxon>Mortierellomycetes</taxon>
        <taxon>Mortierellales</taxon>
        <taxon>Mortierellaceae</taxon>
        <taxon>Modicella</taxon>
    </lineage>
</organism>
<dbReference type="EMBL" id="JAAAHW010003466">
    <property type="protein sequence ID" value="KAF9983570.1"/>
    <property type="molecule type" value="Genomic_DNA"/>
</dbReference>
<proteinExistence type="predicted"/>
<comment type="caution">
    <text evidence="2">The sequence shown here is derived from an EMBL/GenBank/DDBJ whole genome shotgun (WGS) entry which is preliminary data.</text>
</comment>
<feature type="compositionally biased region" description="Polar residues" evidence="1">
    <location>
        <begin position="21"/>
        <end position="34"/>
    </location>
</feature>
<sequence>MVIHYPSNGLRPSRRDPSAISILTGNEPPSQAVASASEGPGKEGPASPRDGTIFNSVSPLDRVTLMCSGMDVGHPNEDDSLVLNARSSGSIQKHGQDGSGKEPYGIVQEQDAADLRRKDTTSTSTTTSSTTYTTLDNPALIALVQNLPARYKLLKSPSPIHGETNDILFAIDSDTQQPIVIKSFARKEAWERECRILRRLRGPYVVELKHVATLVLSETDDPNKPAKVRLTILERLDETLAQMLKNARKAKKVALREQAEPNETLDLIGAGLYRSGTALDEGYIKDIVKGVLRISLMYPSSVVSF</sequence>
<dbReference type="OrthoDB" id="45365at2759"/>
<name>A0A9P6SND4_9FUNG</name>